<evidence type="ECO:0000259" key="1">
    <source>
        <dbReference type="Pfam" id="PF05699"/>
    </source>
</evidence>
<organism evidence="2 3">
    <name type="scientific">Diaphorina citri</name>
    <name type="common">Asian citrus psyllid</name>
    <dbReference type="NCBI Taxonomy" id="121845"/>
    <lineage>
        <taxon>Eukaryota</taxon>
        <taxon>Metazoa</taxon>
        <taxon>Ecdysozoa</taxon>
        <taxon>Arthropoda</taxon>
        <taxon>Hexapoda</taxon>
        <taxon>Insecta</taxon>
        <taxon>Pterygota</taxon>
        <taxon>Neoptera</taxon>
        <taxon>Paraneoptera</taxon>
        <taxon>Hemiptera</taxon>
        <taxon>Sternorrhyncha</taxon>
        <taxon>Psylloidea</taxon>
        <taxon>Psyllidae</taxon>
        <taxon>Diaphorininae</taxon>
        <taxon>Diaphorina</taxon>
    </lineage>
</organism>
<protein>
    <submittedName>
        <fullName evidence="3">Uncharacterized protein LOC113470067</fullName>
    </submittedName>
</protein>
<evidence type="ECO:0000313" key="2">
    <source>
        <dbReference type="Proteomes" id="UP000079169"/>
    </source>
</evidence>
<dbReference type="PaxDb" id="121845-A0A3Q0J6F2"/>
<reference evidence="3" key="1">
    <citation type="submission" date="2025-08" db="UniProtKB">
        <authorList>
            <consortium name="RefSeq"/>
        </authorList>
    </citation>
    <scope>IDENTIFICATION</scope>
</reference>
<sequence length="194" mass="22691">MEMMNLPQQRQLINLKKKNLLLIIQTPLRLSQMTRMIRTQLELHQKIRTQFYNGHLVLAKIFDFDKFALYQTDFPQQEVNEAVGAYPFLDRDRLKGELIVLYGRDDFKTVSKTTDLLGFLKENNLVECFGEVSKCLDIIITTPMTSSEAERSFSCLKRIKTFLRSTMKEDRLSALAMLSMEKELVHSIDNFNEK</sequence>
<dbReference type="GO" id="GO:0046983">
    <property type="term" value="F:protein dimerization activity"/>
    <property type="evidence" value="ECO:0007669"/>
    <property type="project" value="InterPro"/>
</dbReference>
<dbReference type="Proteomes" id="UP000079169">
    <property type="component" value="Unplaced"/>
</dbReference>
<accession>A0A3Q0J6F2</accession>
<feature type="domain" description="HAT C-terminal dimerisation" evidence="1">
    <location>
        <begin position="112"/>
        <end position="184"/>
    </location>
</feature>
<dbReference type="PANTHER" id="PTHR45749">
    <property type="match status" value="1"/>
</dbReference>
<evidence type="ECO:0000313" key="3">
    <source>
        <dbReference type="RefSeq" id="XP_026684026.1"/>
    </source>
</evidence>
<dbReference type="InterPro" id="IPR008906">
    <property type="entry name" value="HATC_C_dom"/>
</dbReference>
<dbReference type="Pfam" id="PF05699">
    <property type="entry name" value="Dimer_Tnp_hAT"/>
    <property type="match status" value="1"/>
</dbReference>
<dbReference type="RefSeq" id="XP_026684026.1">
    <property type="nucleotide sequence ID" value="XM_026828225.1"/>
</dbReference>
<dbReference type="KEGG" id="dci:113470067"/>
<dbReference type="GeneID" id="113470067"/>
<dbReference type="AlphaFoldDB" id="A0A3Q0J6F2"/>
<dbReference type="PANTHER" id="PTHR45749:SF21">
    <property type="entry name" value="DUF4371 DOMAIN-CONTAINING PROTEIN"/>
    <property type="match status" value="1"/>
</dbReference>
<keyword evidence="2" id="KW-1185">Reference proteome</keyword>
<name>A0A3Q0J6F2_DIACI</name>
<gene>
    <name evidence="3" type="primary">LOC113470067</name>
</gene>
<proteinExistence type="predicted"/>